<organism evidence="4 5">
    <name type="scientific">Crotalaria pallida</name>
    <name type="common">Smooth rattlebox</name>
    <name type="synonym">Crotalaria striata</name>
    <dbReference type="NCBI Taxonomy" id="3830"/>
    <lineage>
        <taxon>Eukaryota</taxon>
        <taxon>Viridiplantae</taxon>
        <taxon>Streptophyta</taxon>
        <taxon>Embryophyta</taxon>
        <taxon>Tracheophyta</taxon>
        <taxon>Spermatophyta</taxon>
        <taxon>Magnoliopsida</taxon>
        <taxon>eudicotyledons</taxon>
        <taxon>Gunneridae</taxon>
        <taxon>Pentapetalae</taxon>
        <taxon>rosids</taxon>
        <taxon>fabids</taxon>
        <taxon>Fabales</taxon>
        <taxon>Fabaceae</taxon>
        <taxon>Papilionoideae</taxon>
        <taxon>50 kb inversion clade</taxon>
        <taxon>genistoids sensu lato</taxon>
        <taxon>core genistoids</taxon>
        <taxon>Crotalarieae</taxon>
        <taxon>Crotalaria</taxon>
    </lineage>
</organism>
<sequence length="162" mass="17858">MMSSLPLTVAALCCVVFVVGALPFSSDAQLDPSFYKDNCSNVHSIVREVIRNVSKSDPRILASLIRLHFHDYNKGGIKVADFGPFKQVAELVMASPNGEDPPLTSPNGEVPPNTTTKKRSRGMTAMKKVFRSRSKNVKLIVEWNVKGQPKNKKGGNTFILVW</sequence>
<dbReference type="Proteomes" id="UP001372338">
    <property type="component" value="Unassembled WGS sequence"/>
</dbReference>
<dbReference type="Gene3D" id="1.10.520.10">
    <property type="match status" value="1"/>
</dbReference>
<dbReference type="GO" id="GO:0020037">
    <property type="term" value="F:heme binding"/>
    <property type="evidence" value="ECO:0007669"/>
    <property type="project" value="InterPro"/>
</dbReference>
<dbReference type="GO" id="GO:0006979">
    <property type="term" value="P:response to oxidative stress"/>
    <property type="evidence" value="ECO:0007669"/>
    <property type="project" value="InterPro"/>
</dbReference>
<comment type="caution">
    <text evidence="4">The sequence shown here is derived from an EMBL/GenBank/DDBJ whole genome shotgun (WGS) entry which is preliminary data.</text>
</comment>
<evidence type="ECO:0000256" key="2">
    <source>
        <dbReference type="SAM" id="SignalP"/>
    </source>
</evidence>
<protein>
    <recommendedName>
        <fullName evidence="3">Plant heme peroxidase family profile domain-containing protein</fullName>
    </recommendedName>
</protein>
<dbReference type="AlphaFoldDB" id="A0AAN9IK55"/>
<accession>A0AAN9IK55</accession>
<dbReference type="GO" id="GO:0004601">
    <property type="term" value="F:peroxidase activity"/>
    <property type="evidence" value="ECO:0007669"/>
    <property type="project" value="InterPro"/>
</dbReference>
<evidence type="ECO:0000256" key="1">
    <source>
        <dbReference type="SAM" id="MobiDB-lite"/>
    </source>
</evidence>
<feature type="region of interest" description="Disordered" evidence="1">
    <location>
        <begin position="96"/>
        <end position="122"/>
    </location>
</feature>
<keyword evidence="2" id="KW-0732">Signal</keyword>
<dbReference type="EMBL" id="JAYWIO010000002">
    <property type="protein sequence ID" value="KAK7282114.1"/>
    <property type="molecule type" value="Genomic_DNA"/>
</dbReference>
<evidence type="ECO:0000259" key="3">
    <source>
        <dbReference type="PROSITE" id="PS50873"/>
    </source>
</evidence>
<dbReference type="InterPro" id="IPR002016">
    <property type="entry name" value="Haem_peroxidase"/>
</dbReference>
<dbReference type="PROSITE" id="PS50873">
    <property type="entry name" value="PEROXIDASE_4"/>
    <property type="match status" value="1"/>
</dbReference>
<feature type="domain" description="Plant heme peroxidase family profile" evidence="3">
    <location>
        <begin position="29"/>
        <end position="71"/>
    </location>
</feature>
<gene>
    <name evidence="4" type="ORF">RIF29_10663</name>
</gene>
<feature type="chain" id="PRO_5043051777" description="Plant heme peroxidase family profile domain-containing protein" evidence="2">
    <location>
        <begin position="22"/>
        <end position="162"/>
    </location>
</feature>
<reference evidence="4 5" key="1">
    <citation type="submission" date="2024-01" db="EMBL/GenBank/DDBJ databases">
        <title>The genomes of 5 underutilized Papilionoideae crops provide insights into root nodulation and disease resistanc.</title>
        <authorList>
            <person name="Yuan L."/>
        </authorList>
    </citation>
    <scope>NUCLEOTIDE SEQUENCE [LARGE SCALE GENOMIC DNA]</scope>
    <source>
        <strain evidence="4">ZHUSHIDOU_FW_LH</strain>
        <tissue evidence="4">Leaf</tissue>
    </source>
</reference>
<dbReference type="SUPFAM" id="SSF48113">
    <property type="entry name" value="Heme-dependent peroxidases"/>
    <property type="match status" value="1"/>
</dbReference>
<keyword evidence="5" id="KW-1185">Reference proteome</keyword>
<proteinExistence type="predicted"/>
<evidence type="ECO:0000313" key="4">
    <source>
        <dbReference type="EMBL" id="KAK7282114.1"/>
    </source>
</evidence>
<dbReference type="InterPro" id="IPR010255">
    <property type="entry name" value="Haem_peroxidase_sf"/>
</dbReference>
<evidence type="ECO:0000313" key="5">
    <source>
        <dbReference type="Proteomes" id="UP001372338"/>
    </source>
</evidence>
<name>A0AAN9IK55_CROPI</name>
<feature type="signal peptide" evidence="2">
    <location>
        <begin position="1"/>
        <end position="21"/>
    </location>
</feature>